<dbReference type="InterPro" id="IPR003786">
    <property type="entry name" value="FdhD"/>
</dbReference>
<evidence type="ECO:0000256" key="1">
    <source>
        <dbReference type="ARBA" id="ARBA00022490"/>
    </source>
</evidence>
<evidence type="ECO:0000256" key="2">
    <source>
        <dbReference type="ARBA" id="ARBA00023150"/>
    </source>
</evidence>
<evidence type="ECO:0000256" key="3">
    <source>
        <dbReference type="HAMAP-Rule" id="MF_00187"/>
    </source>
</evidence>
<dbReference type="EMBL" id="LRDC01000017">
    <property type="protein sequence ID" value="KVX02128.1"/>
    <property type="molecule type" value="Genomic_DNA"/>
</dbReference>
<keyword evidence="1 3" id="KW-0963">Cytoplasm</keyword>
<dbReference type="GO" id="GO:0006777">
    <property type="term" value="P:Mo-molybdopterin cofactor biosynthetic process"/>
    <property type="evidence" value="ECO:0007669"/>
    <property type="project" value="UniProtKB-UniRule"/>
</dbReference>
<dbReference type="SUPFAM" id="SSF53927">
    <property type="entry name" value="Cytidine deaminase-like"/>
    <property type="match status" value="1"/>
</dbReference>
<evidence type="ECO:0000313" key="4">
    <source>
        <dbReference type="EMBL" id="KVX02128.1"/>
    </source>
</evidence>
<dbReference type="Gene3D" id="3.40.140.10">
    <property type="entry name" value="Cytidine Deaminase, domain 2"/>
    <property type="match status" value="1"/>
</dbReference>
<dbReference type="GO" id="GO:0005737">
    <property type="term" value="C:cytoplasm"/>
    <property type="evidence" value="ECO:0007669"/>
    <property type="project" value="UniProtKB-SubCell"/>
</dbReference>
<dbReference type="PANTHER" id="PTHR30592:SF1">
    <property type="entry name" value="SULFUR CARRIER PROTEIN FDHD"/>
    <property type="match status" value="1"/>
</dbReference>
<gene>
    <name evidence="3" type="primary">fdhD</name>
    <name evidence="4" type="ORF">AWJ07_15810</name>
</gene>
<dbReference type="PIRSF" id="PIRSF015626">
    <property type="entry name" value="FdhD"/>
    <property type="match status" value="1"/>
</dbReference>
<feature type="active site" description="Cysteine persulfide intermediate" evidence="3">
    <location>
        <position position="98"/>
    </location>
</feature>
<dbReference type="PANTHER" id="PTHR30592">
    <property type="entry name" value="FORMATE DEHYDROGENASE"/>
    <property type="match status" value="1"/>
</dbReference>
<dbReference type="AlphaFoldDB" id="A0A106C0S4"/>
<dbReference type="GO" id="GO:0016783">
    <property type="term" value="F:sulfurtransferase activity"/>
    <property type="evidence" value="ECO:0007669"/>
    <property type="project" value="InterPro"/>
</dbReference>
<comment type="similarity">
    <text evidence="3">Belongs to the FdhD family.</text>
</comment>
<comment type="subcellular location">
    <subcellularLocation>
        <location evidence="3">Cytoplasm</location>
    </subcellularLocation>
</comment>
<dbReference type="NCBIfam" id="TIGR00129">
    <property type="entry name" value="fdhD_narQ"/>
    <property type="match status" value="1"/>
</dbReference>
<accession>A0A106C0S4</accession>
<dbReference type="InterPro" id="IPR016193">
    <property type="entry name" value="Cytidine_deaminase-like"/>
</dbReference>
<dbReference type="HAMAP" id="MF_00187">
    <property type="entry name" value="FdhD"/>
    <property type="match status" value="1"/>
</dbReference>
<dbReference type="Gene3D" id="3.10.20.10">
    <property type="match status" value="1"/>
</dbReference>
<sequence>MNASYKWLPPIEHLVEEAAAAININGINYAVMMVTPDDIEDFAIGFLFAEAIIQNDHDIHDIQITPSDSGFMVEVTIANRCLSALNSKKRRLVGATGCGICGVEAIEHALPQLAILPVTRPIDINNLETLKQRIADSQIKAQQSGAIHAALALTAQGDIIACREDIGRHNALDKLIGMLIRQTTAAQKTSCKTLLITSRCSSELIHKAVLFGANNLISLASPSQLAVKLALKYNLNIIHIPKFSAPIYYSSYDCHFNVNRLSLSPIGEIHV</sequence>
<dbReference type="Proteomes" id="UP000055702">
    <property type="component" value="Unassembled WGS sequence"/>
</dbReference>
<organism evidence="4">
    <name type="scientific">Shewanella frigidimarina</name>
    <dbReference type="NCBI Taxonomy" id="56812"/>
    <lineage>
        <taxon>Bacteria</taxon>
        <taxon>Pseudomonadati</taxon>
        <taxon>Pseudomonadota</taxon>
        <taxon>Gammaproteobacteria</taxon>
        <taxon>Alteromonadales</taxon>
        <taxon>Shewanellaceae</taxon>
        <taxon>Shewanella</taxon>
    </lineage>
</organism>
<comment type="function">
    <text evidence="3">Required for formate dehydrogenase (FDH) activity. Acts as a sulfur carrier protein that transfers sulfur from IscS to the molybdenum cofactor prior to its insertion into FDH.</text>
</comment>
<comment type="caution">
    <text evidence="3">Lacks conserved residue(s) required for the propagation of feature annotation.</text>
</comment>
<evidence type="ECO:0000313" key="5">
    <source>
        <dbReference type="Proteomes" id="UP000055702"/>
    </source>
</evidence>
<proteinExistence type="inferred from homology"/>
<reference evidence="4 5" key="1">
    <citation type="submission" date="2016-01" db="EMBL/GenBank/DDBJ databases">
        <title>Draft genome of the antarctic isolate Shewanella frigidimarina Ag06-30.</title>
        <authorList>
            <person name="Parmeciano Di Noto G."/>
            <person name="Vazquez S."/>
            <person name="Mac Cormack W."/>
            <person name="Iriarte A."/>
            <person name="Quiroga C."/>
        </authorList>
    </citation>
    <scope>NUCLEOTIDE SEQUENCE [LARGE SCALE GENOMIC DNA]</scope>
    <source>
        <strain evidence="4 5">Ag06-30</strain>
    </source>
</reference>
<dbReference type="GO" id="GO:0097163">
    <property type="term" value="F:sulfur carrier activity"/>
    <property type="evidence" value="ECO:0007669"/>
    <property type="project" value="UniProtKB-UniRule"/>
</dbReference>
<protein>
    <recommendedName>
        <fullName evidence="3">Sulfur carrier protein FdhD</fullName>
    </recommendedName>
</protein>
<comment type="caution">
    <text evidence="4">The sequence shown here is derived from an EMBL/GenBank/DDBJ whole genome shotgun (WGS) entry which is preliminary data.</text>
</comment>
<keyword evidence="2 3" id="KW-0501">Molybdenum cofactor biosynthesis</keyword>
<dbReference type="Pfam" id="PF02634">
    <property type="entry name" value="FdhD-NarQ"/>
    <property type="match status" value="1"/>
</dbReference>
<name>A0A106C0S4_SHEFR</name>
<dbReference type="RefSeq" id="WP_059745621.1">
    <property type="nucleotide sequence ID" value="NZ_LRDC01000017.1"/>
</dbReference>